<gene>
    <name evidence="3" type="ORF">AN957_24950</name>
</gene>
<evidence type="ECO:0000256" key="1">
    <source>
        <dbReference type="SAM" id="Phobius"/>
    </source>
</evidence>
<feature type="transmembrane region" description="Helical" evidence="1">
    <location>
        <begin position="43"/>
        <end position="63"/>
    </location>
</feature>
<comment type="caution">
    <text evidence="3">The sequence shown here is derived from an EMBL/GenBank/DDBJ whole genome shotgun (WGS) entry which is preliminary data.</text>
</comment>
<keyword evidence="1" id="KW-1133">Transmembrane helix</keyword>
<accession>A0A0Q3SPI9</accession>
<evidence type="ECO:0000313" key="4">
    <source>
        <dbReference type="Proteomes" id="UP000050996"/>
    </source>
</evidence>
<dbReference type="Proteomes" id="UP000050996">
    <property type="component" value="Unassembled WGS sequence"/>
</dbReference>
<organism evidence="3 4">
    <name type="scientific">Cytobacillus solani</name>
    <dbReference type="NCBI Taxonomy" id="1637975"/>
    <lineage>
        <taxon>Bacteria</taxon>
        <taxon>Bacillati</taxon>
        <taxon>Bacillota</taxon>
        <taxon>Bacilli</taxon>
        <taxon>Bacillales</taxon>
        <taxon>Bacillaceae</taxon>
        <taxon>Cytobacillus</taxon>
    </lineage>
</organism>
<sequence length="139" mass="16069">MWKWIFRILPFLYMGIIWTLSSFPANAVVELPDLSLDSFIKESMHLIEFAILYLLFVFAMHTIKIPFSKKINLVCAVIACLYGITDEIHQSFVPARSATFIDVVKDVTGVAICWYFIDRASFHKRFSKIAAFLHFLKKA</sequence>
<dbReference type="NCBIfam" id="NF037970">
    <property type="entry name" value="vanZ_1"/>
    <property type="match status" value="1"/>
</dbReference>
<dbReference type="Pfam" id="PF04892">
    <property type="entry name" value="VanZ"/>
    <property type="match status" value="1"/>
</dbReference>
<feature type="domain" description="VanZ-like" evidence="2">
    <location>
        <begin position="34"/>
        <end position="116"/>
    </location>
</feature>
<evidence type="ECO:0000313" key="3">
    <source>
        <dbReference type="EMBL" id="KQL21476.1"/>
    </source>
</evidence>
<dbReference type="STRING" id="1637975.AN957_24950"/>
<reference evidence="3 4" key="1">
    <citation type="submission" date="2015-09" db="EMBL/GenBank/DDBJ databases">
        <title>Genome sequencing project for genomic taxonomy and phylogenomics of Bacillus-like bacteria.</title>
        <authorList>
            <person name="Liu B."/>
            <person name="Wang J."/>
            <person name="Zhu Y."/>
            <person name="Liu G."/>
            <person name="Chen Q."/>
            <person name="Chen Z."/>
            <person name="Lan J."/>
            <person name="Che J."/>
            <person name="Ge C."/>
            <person name="Shi H."/>
            <person name="Pan Z."/>
            <person name="Liu X."/>
        </authorList>
    </citation>
    <scope>NUCLEOTIDE SEQUENCE [LARGE SCALE GENOMIC DNA]</scope>
    <source>
        <strain evidence="3 4">FJAT-18043</strain>
    </source>
</reference>
<keyword evidence="1" id="KW-0812">Transmembrane</keyword>
<protein>
    <submittedName>
        <fullName evidence="3">VanZ family protein</fullName>
    </submittedName>
</protein>
<dbReference type="RefSeq" id="WP_053478571.1">
    <property type="nucleotide sequence ID" value="NZ_LJIX01000006.1"/>
</dbReference>
<dbReference type="InterPro" id="IPR006976">
    <property type="entry name" value="VanZ-like"/>
</dbReference>
<dbReference type="PATRIC" id="fig|1637975.4.peg.5035"/>
<proteinExistence type="predicted"/>
<dbReference type="AlphaFoldDB" id="A0A0Q3SPI9"/>
<dbReference type="EMBL" id="LJIX01000006">
    <property type="protein sequence ID" value="KQL21476.1"/>
    <property type="molecule type" value="Genomic_DNA"/>
</dbReference>
<evidence type="ECO:0000259" key="2">
    <source>
        <dbReference type="Pfam" id="PF04892"/>
    </source>
</evidence>
<keyword evidence="4" id="KW-1185">Reference proteome</keyword>
<name>A0A0Q3SPI9_9BACI</name>
<keyword evidence="1" id="KW-0472">Membrane</keyword>